<keyword evidence="3" id="KW-1185">Reference proteome</keyword>
<comment type="caution">
    <text evidence="2">The sequence shown here is derived from an EMBL/GenBank/DDBJ whole genome shotgun (WGS) entry which is preliminary data.</text>
</comment>
<dbReference type="Proteomes" id="UP001181622">
    <property type="component" value="Unassembled WGS sequence"/>
</dbReference>
<dbReference type="EMBL" id="JADBEO010000057">
    <property type="protein sequence ID" value="MDR4308572.1"/>
    <property type="molecule type" value="Genomic_DNA"/>
</dbReference>
<evidence type="ECO:0000259" key="1">
    <source>
        <dbReference type="Pfam" id="PF06904"/>
    </source>
</evidence>
<sequence>MAGVALVCGVGAAIVLTDLDGYLPLDLRPPPGAFTGWRIRLAAKEPEVCYATLVRSDIPAEQSPRRLVRDGCGYDDAVALSGESRAASPPMRCGLALAYAAWERHVVAPAALRRLGSPVVSIRTLGAFACRDIAGSAGRRSQHATANAVDVAGFTLKDGRTVSVAGDWKGDDTKGLFLREVRDGACGLFSAVLSPDSNAAHRDHLHLDLGPARVCR</sequence>
<reference evidence="2" key="1">
    <citation type="submission" date="2020-10" db="EMBL/GenBank/DDBJ databases">
        <authorList>
            <person name="Abbas A."/>
            <person name="Razzaq R."/>
            <person name="Waqas M."/>
            <person name="Abbas N."/>
            <person name="Nielsen T.K."/>
            <person name="Hansen L.H."/>
            <person name="Hussain S."/>
            <person name="Shahid M."/>
        </authorList>
    </citation>
    <scope>NUCLEOTIDE SEQUENCE</scope>
    <source>
        <strain evidence="2">S14</strain>
    </source>
</reference>
<evidence type="ECO:0000313" key="3">
    <source>
        <dbReference type="Proteomes" id="UP001181622"/>
    </source>
</evidence>
<accession>A0ABU1DKB5</accession>
<gene>
    <name evidence="2" type="ORF">IHQ68_18280</name>
</gene>
<evidence type="ECO:0000313" key="2">
    <source>
        <dbReference type="EMBL" id="MDR4308572.1"/>
    </source>
</evidence>
<name>A0ABU1DKB5_9HYPH</name>
<organism evidence="2 3">
    <name type="scientific">Chelatococcus sambhunathii</name>
    <dbReference type="NCBI Taxonomy" id="363953"/>
    <lineage>
        <taxon>Bacteria</taxon>
        <taxon>Pseudomonadati</taxon>
        <taxon>Pseudomonadota</taxon>
        <taxon>Alphaproteobacteria</taxon>
        <taxon>Hyphomicrobiales</taxon>
        <taxon>Chelatococcaceae</taxon>
        <taxon>Chelatococcus</taxon>
    </lineage>
</organism>
<proteinExistence type="predicted"/>
<dbReference type="InterPro" id="IPR009683">
    <property type="entry name" value="Extensin-like_C"/>
</dbReference>
<dbReference type="Pfam" id="PF06904">
    <property type="entry name" value="Extensin-like_C"/>
    <property type="match status" value="1"/>
</dbReference>
<feature type="domain" description="Extensin-like C-terminal" evidence="1">
    <location>
        <begin position="48"/>
        <end position="216"/>
    </location>
</feature>
<protein>
    <submittedName>
        <fullName evidence="2">Extensin family protein</fullName>
    </submittedName>
</protein>